<feature type="domain" description="OLD protein-like TOPRIM" evidence="3">
    <location>
        <begin position="378"/>
        <end position="444"/>
    </location>
</feature>
<organism evidence="4 5">
    <name type="scientific">Mycobacterium servetii</name>
    <dbReference type="NCBI Taxonomy" id="3237418"/>
    <lineage>
        <taxon>Bacteria</taxon>
        <taxon>Bacillati</taxon>
        <taxon>Actinomycetota</taxon>
        <taxon>Actinomycetes</taxon>
        <taxon>Mycobacteriales</taxon>
        <taxon>Mycobacteriaceae</taxon>
        <taxon>Mycobacterium</taxon>
    </lineage>
</organism>
<evidence type="ECO:0000256" key="1">
    <source>
        <dbReference type="SAM" id="MobiDB-lite"/>
    </source>
</evidence>
<keyword evidence="4" id="KW-0255">Endonuclease</keyword>
<name>A0ABV4C552_9MYCO</name>
<dbReference type="InterPro" id="IPR041685">
    <property type="entry name" value="AAA_GajA/Old/RecF-like"/>
</dbReference>
<evidence type="ECO:0000259" key="3">
    <source>
        <dbReference type="Pfam" id="PF20469"/>
    </source>
</evidence>
<dbReference type="InterPro" id="IPR034139">
    <property type="entry name" value="TOPRIM_OLD"/>
</dbReference>
<keyword evidence="4" id="KW-0378">Hydrolase</keyword>
<dbReference type="InterPro" id="IPR051396">
    <property type="entry name" value="Bact_Antivir_Def_Nuclease"/>
</dbReference>
<comment type="caution">
    <text evidence="4">The sequence shown here is derived from an EMBL/GenBank/DDBJ whole genome shotgun (WGS) entry which is preliminary data.</text>
</comment>
<dbReference type="InterPro" id="IPR027417">
    <property type="entry name" value="P-loop_NTPase"/>
</dbReference>
<dbReference type="PANTHER" id="PTHR43581">
    <property type="entry name" value="ATP/GTP PHOSPHATASE"/>
    <property type="match status" value="1"/>
</dbReference>
<feature type="domain" description="Endonuclease GajA/Old nuclease/RecF-like AAA" evidence="2">
    <location>
        <begin position="249"/>
        <end position="328"/>
    </location>
</feature>
<evidence type="ECO:0000259" key="2">
    <source>
        <dbReference type="Pfam" id="PF13175"/>
    </source>
</evidence>
<accession>A0ABV4C552</accession>
<dbReference type="RefSeq" id="WP_369739980.1">
    <property type="nucleotide sequence ID" value="NZ_JBGEDP010000001.1"/>
</dbReference>
<sequence>MYVSALRATGYRNLEGTVELCSPLAVLVGENNAGKSNVIDALRTVLEPEAGPRSRRWLRAEDFTHDGHGNLTADELELEVRLDGLGAGEQARMVTCLAPRMGPGVAKIRLKATLGPTGRVRTEWFGGDSQQPDIEHHARDAVRFVYLHPLRDAAADLRPGRDNKLIPLIGSLAPPDHPDHQAIIDAASLANSALDGIQTIIDARHHVASRLNAMTGPGRFAQQSGLAFEDPKFERVVGALRAKIGHLAALEMDENGLGYNNLLYMAVLLAAIADAPVAAEEPTLRVLLVEEPEAHLHPQLQDLLMRFLESEAVGPTQVIATTHSPTFASSARVERLTVLARGDVRAKPVARLPRDFGLDDKQLAYLRRFLDVTKASLFFARAVILVEGVAEQLLVPVIAERIGRPLASNGVAIINIGGVAFPPFTDLFGNDKLPYRLAVISDSDGQPSADELAGEDEALSPRAAALANRAGDNVIVRLAEKTLEWDLAMVGNSAVMFDALAQVKPIAGPRLRAEVDDANEVERANGILDKVKNVKGRFAQELAELLADEDQPLQVPTYLREAIEWVTEPEAARQDEREAEISVSGAAVGESDE</sequence>
<dbReference type="Pfam" id="PF20469">
    <property type="entry name" value="OLD-like_TOPRIM"/>
    <property type="match status" value="1"/>
</dbReference>
<keyword evidence="5" id="KW-1185">Reference proteome</keyword>
<reference evidence="4 5" key="1">
    <citation type="submission" date="2024-08" db="EMBL/GenBank/DDBJ databases">
        <title>Mycobacterium servetensis sp. nov., a novel rapid-growing mycobacterial species recovered from a human patient in Zaragoza, Spain.</title>
        <authorList>
            <person name="Tristancho-Baro A.I."/>
            <person name="Buenestado-Serrano S."/>
            <person name="Garcia De Viedma D."/>
            <person name="Milagro-Beamonte A."/>
            <person name="Burillo N."/>
            <person name="Sanz S."/>
            <person name="Lopez-Calleja A.I."/>
            <person name="Penas-Utrilla D."/>
            <person name="Guardingo M."/>
            <person name="Garcia M.J."/>
            <person name="Vinuelas-Bayon J."/>
        </authorList>
    </citation>
    <scope>NUCLEOTIDE SEQUENCE [LARGE SCALE GENOMIC DNA]</scope>
    <source>
        <strain evidence="5">HUMS_12744610</strain>
    </source>
</reference>
<feature type="region of interest" description="Disordered" evidence="1">
    <location>
        <begin position="569"/>
        <end position="593"/>
    </location>
</feature>
<dbReference type="PANTHER" id="PTHR43581:SF4">
    <property type="entry name" value="ATP_GTP PHOSPHATASE"/>
    <property type="match status" value="1"/>
</dbReference>
<dbReference type="Pfam" id="PF13175">
    <property type="entry name" value="AAA_15"/>
    <property type="match status" value="1"/>
</dbReference>
<dbReference type="Gene3D" id="3.40.50.300">
    <property type="entry name" value="P-loop containing nucleotide triphosphate hydrolases"/>
    <property type="match status" value="2"/>
</dbReference>
<protein>
    <submittedName>
        <fullName evidence="4">ATP-dependent endonuclease</fullName>
    </submittedName>
</protein>
<feature type="compositionally biased region" description="Basic and acidic residues" evidence="1">
    <location>
        <begin position="570"/>
        <end position="580"/>
    </location>
</feature>
<dbReference type="GO" id="GO:0004519">
    <property type="term" value="F:endonuclease activity"/>
    <property type="evidence" value="ECO:0007669"/>
    <property type="project" value="UniProtKB-KW"/>
</dbReference>
<dbReference type="SUPFAM" id="SSF52540">
    <property type="entry name" value="P-loop containing nucleoside triphosphate hydrolases"/>
    <property type="match status" value="1"/>
</dbReference>
<proteinExistence type="predicted"/>
<gene>
    <name evidence="4" type="ORF">AB8998_23230</name>
</gene>
<keyword evidence="4" id="KW-0540">Nuclease</keyword>
<dbReference type="Proteomes" id="UP001564760">
    <property type="component" value="Unassembled WGS sequence"/>
</dbReference>
<evidence type="ECO:0000313" key="4">
    <source>
        <dbReference type="EMBL" id="MEY8017678.1"/>
    </source>
</evidence>
<dbReference type="EMBL" id="JBGEDP010000001">
    <property type="protein sequence ID" value="MEY8017678.1"/>
    <property type="molecule type" value="Genomic_DNA"/>
</dbReference>
<dbReference type="CDD" id="cd01026">
    <property type="entry name" value="TOPRIM_OLD"/>
    <property type="match status" value="1"/>
</dbReference>
<evidence type="ECO:0000313" key="5">
    <source>
        <dbReference type="Proteomes" id="UP001564760"/>
    </source>
</evidence>